<dbReference type="PANTHER" id="PTHR43065">
    <property type="entry name" value="SENSOR HISTIDINE KINASE"/>
    <property type="match status" value="1"/>
</dbReference>
<gene>
    <name evidence="15" type="ORF">HAQ05_02000</name>
</gene>
<keyword evidence="7 13" id="KW-0812">Transmembrane</keyword>
<evidence type="ECO:0000256" key="2">
    <source>
        <dbReference type="ARBA" id="ARBA00004651"/>
    </source>
</evidence>
<dbReference type="PANTHER" id="PTHR43065:SF46">
    <property type="entry name" value="C4-DICARBOXYLATE TRANSPORT SENSOR PROTEIN DCTB"/>
    <property type="match status" value="1"/>
</dbReference>
<keyword evidence="5" id="KW-0597">Phosphoprotein</keyword>
<dbReference type="Gene3D" id="1.10.287.130">
    <property type="match status" value="1"/>
</dbReference>
<evidence type="ECO:0000256" key="11">
    <source>
        <dbReference type="ARBA" id="ARBA00022989"/>
    </source>
</evidence>
<dbReference type="InterPro" id="IPR005467">
    <property type="entry name" value="His_kinase_dom"/>
</dbReference>
<keyword evidence="10" id="KW-0067">ATP-binding</keyword>
<dbReference type="SUPFAM" id="SSF47384">
    <property type="entry name" value="Homodimeric domain of signal transducing histidine kinase"/>
    <property type="match status" value="1"/>
</dbReference>
<dbReference type="PROSITE" id="PS50109">
    <property type="entry name" value="HIS_KIN"/>
    <property type="match status" value="1"/>
</dbReference>
<dbReference type="InterPro" id="IPR036890">
    <property type="entry name" value="HATPase_C_sf"/>
</dbReference>
<name>A0ABR7YWG9_9PSED</name>
<evidence type="ECO:0000256" key="6">
    <source>
        <dbReference type="ARBA" id="ARBA00022679"/>
    </source>
</evidence>
<comment type="catalytic activity">
    <reaction evidence="1">
        <text>ATP + protein L-histidine = ADP + protein N-phospho-L-histidine.</text>
        <dbReference type="EC" id="2.7.13.3"/>
    </reaction>
</comment>
<evidence type="ECO:0000256" key="9">
    <source>
        <dbReference type="ARBA" id="ARBA00022777"/>
    </source>
</evidence>
<evidence type="ECO:0000259" key="14">
    <source>
        <dbReference type="PROSITE" id="PS50109"/>
    </source>
</evidence>
<evidence type="ECO:0000256" key="12">
    <source>
        <dbReference type="ARBA" id="ARBA00023012"/>
    </source>
</evidence>
<dbReference type="Gene3D" id="3.30.450.20">
    <property type="entry name" value="PAS domain"/>
    <property type="match status" value="2"/>
</dbReference>
<dbReference type="SMART" id="SM00387">
    <property type="entry name" value="HATPase_c"/>
    <property type="match status" value="1"/>
</dbReference>
<dbReference type="InterPro" id="IPR003661">
    <property type="entry name" value="HisK_dim/P_dom"/>
</dbReference>
<keyword evidence="13" id="KW-0472">Membrane</keyword>
<keyword evidence="11 13" id="KW-1133">Transmembrane helix</keyword>
<evidence type="ECO:0000256" key="8">
    <source>
        <dbReference type="ARBA" id="ARBA00022741"/>
    </source>
</evidence>
<dbReference type="InterPro" id="IPR004358">
    <property type="entry name" value="Sig_transdc_His_kin-like_C"/>
</dbReference>
<evidence type="ECO:0000256" key="13">
    <source>
        <dbReference type="SAM" id="Phobius"/>
    </source>
</evidence>
<dbReference type="RefSeq" id="WP_190416915.1">
    <property type="nucleotide sequence ID" value="NZ_JAAOCA010000002.1"/>
</dbReference>
<keyword evidence="6" id="KW-0808">Transferase</keyword>
<comment type="caution">
    <text evidence="15">The sequence shown here is derived from an EMBL/GenBank/DDBJ whole genome shotgun (WGS) entry which is preliminary data.</text>
</comment>
<dbReference type="SUPFAM" id="SSF55874">
    <property type="entry name" value="ATPase domain of HSP90 chaperone/DNA topoisomerase II/histidine kinase"/>
    <property type="match status" value="1"/>
</dbReference>
<feature type="domain" description="Histidine kinase" evidence="14">
    <location>
        <begin position="366"/>
        <end position="578"/>
    </location>
</feature>
<protein>
    <recommendedName>
        <fullName evidence="3">histidine kinase</fullName>
        <ecNumber evidence="3">2.7.13.3</ecNumber>
    </recommendedName>
</protein>
<dbReference type="Pfam" id="PF00512">
    <property type="entry name" value="HisKA"/>
    <property type="match status" value="1"/>
</dbReference>
<dbReference type="Pfam" id="PF02518">
    <property type="entry name" value="HATPase_c"/>
    <property type="match status" value="1"/>
</dbReference>
<dbReference type="SUPFAM" id="SSF103190">
    <property type="entry name" value="Sensory domain-like"/>
    <property type="match status" value="1"/>
</dbReference>
<dbReference type="SMART" id="SM00388">
    <property type="entry name" value="HisKA"/>
    <property type="match status" value="1"/>
</dbReference>
<reference evidence="15 16" key="1">
    <citation type="journal article" date="2020" name="Insects">
        <title>Bacteria Belonging to Pseudomonas typographi sp. nov. from the Bark Beetle Ips typographus Have Genomic Potential to Aid in the Host Ecology.</title>
        <authorList>
            <person name="Peral-Aranega E."/>
            <person name="Saati-Santamaria Z."/>
            <person name="Kolarik M."/>
            <person name="Rivas R."/>
            <person name="Garcia-Fraile P."/>
        </authorList>
    </citation>
    <scope>NUCLEOTIDE SEQUENCE [LARGE SCALE GENOMIC DNA]</scope>
    <source>
        <strain evidence="15 16">CA3A</strain>
    </source>
</reference>
<evidence type="ECO:0000313" key="16">
    <source>
        <dbReference type="Proteomes" id="UP000805841"/>
    </source>
</evidence>
<dbReference type="GO" id="GO:0016301">
    <property type="term" value="F:kinase activity"/>
    <property type="evidence" value="ECO:0007669"/>
    <property type="project" value="UniProtKB-KW"/>
</dbReference>
<dbReference type="CDD" id="cd00082">
    <property type="entry name" value="HisKA"/>
    <property type="match status" value="1"/>
</dbReference>
<organism evidence="15 16">
    <name type="scientific">Pseudomonas typographi</name>
    <dbReference type="NCBI Taxonomy" id="2715964"/>
    <lineage>
        <taxon>Bacteria</taxon>
        <taxon>Pseudomonadati</taxon>
        <taxon>Pseudomonadota</taxon>
        <taxon>Gammaproteobacteria</taxon>
        <taxon>Pseudomonadales</taxon>
        <taxon>Pseudomonadaceae</taxon>
        <taxon>Pseudomonas</taxon>
    </lineage>
</organism>
<evidence type="ECO:0000256" key="1">
    <source>
        <dbReference type="ARBA" id="ARBA00000085"/>
    </source>
</evidence>
<dbReference type="InterPro" id="IPR029151">
    <property type="entry name" value="Sensor-like_sf"/>
</dbReference>
<evidence type="ECO:0000256" key="3">
    <source>
        <dbReference type="ARBA" id="ARBA00012438"/>
    </source>
</evidence>
<sequence>MASTYKKLRLSAIVLSIMVGTVAVAGLAMRHSAHQALLEDSRLSEQRLNLYGNNLTTLIERYRALPAVLALDPDLIDALGAPIASERQLALNLKLEKINGAAQSSTLELLDRDGLAVAASNWRTEYSYVGHNYAFRPYFQQTLTQGSGRFYAVGVTSGIPGYFLSSAVVDEHGRFLGAIVVKLEFPQLERQWRQDRDILLVSDARGVIFLASDPRWRYRLLRPLDGGARAALASTRQYDRQPLAPLGLQPLQKLAANSQLARIDAAEYLWESMPLPAEGWTLHLLRPWQDDPARQRNAALGAASAWLCLVFGVLYGYQRLRLARVRRQHQRELEYLVDARTRELRTAQQGLVHAARLAALGQMAATLAHELNQPLTTQRMQLASLRLLLDQGRFDEARAALGPFEHMVQRMNALTQHLKTFARKSPQGVREHLDLAHVVEQAVQLLAGRLKQEHVTCTLALARPAPVSGDPIRLEQVLINLLRNALDAMAASTVRQLRVTLVGDAGYWRLQVCDSGGGIAEQHLARLFDPFFTTKPAGEGLGLGLAISAQIAQEHGGRLEADNQGAGACFTLTLPIAEEAP</sequence>
<evidence type="ECO:0000256" key="4">
    <source>
        <dbReference type="ARBA" id="ARBA00022475"/>
    </source>
</evidence>
<dbReference type="InterPro" id="IPR003594">
    <property type="entry name" value="HATPase_dom"/>
</dbReference>
<dbReference type="Gene3D" id="3.30.565.10">
    <property type="entry name" value="Histidine kinase-like ATPase, C-terminal domain"/>
    <property type="match status" value="1"/>
</dbReference>
<dbReference type="EMBL" id="JAAOCA010000002">
    <property type="protein sequence ID" value="MBD1597489.1"/>
    <property type="molecule type" value="Genomic_DNA"/>
</dbReference>
<dbReference type="PIRSF" id="PIRSF036431">
    <property type="entry name" value="STHK_DctB"/>
    <property type="match status" value="1"/>
</dbReference>
<keyword evidence="16" id="KW-1185">Reference proteome</keyword>
<dbReference type="Proteomes" id="UP000805841">
    <property type="component" value="Unassembled WGS sequence"/>
</dbReference>
<evidence type="ECO:0000256" key="7">
    <source>
        <dbReference type="ARBA" id="ARBA00022692"/>
    </source>
</evidence>
<evidence type="ECO:0000256" key="10">
    <source>
        <dbReference type="ARBA" id="ARBA00022840"/>
    </source>
</evidence>
<keyword evidence="8" id="KW-0547">Nucleotide-binding</keyword>
<dbReference type="PRINTS" id="PR00344">
    <property type="entry name" value="BCTRLSENSOR"/>
</dbReference>
<keyword evidence="9 15" id="KW-0418">Kinase</keyword>
<proteinExistence type="predicted"/>
<dbReference type="InterPro" id="IPR017055">
    <property type="entry name" value="Sig_transdc_His_kinase_DctB"/>
</dbReference>
<evidence type="ECO:0000256" key="5">
    <source>
        <dbReference type="ARBA" id="ARBA00022553"/>
    </source>
</evidence>
<dbReference type="InterPro" id="IPR036097">
    <property type="entry name" value="HisK_dim/P_sf"/>
</dbReference>
<dbReference type="EC" id="2.7.13.3" evidence="3"/>
<keyword evidence="12" id="KW-0902">Two-component regulatory system</keyword>
<accession>A0ABR7YWG9</accession>
<dbReference type="Gene3D" id="6.10.250.3020">
    <property type="match status" value="1"/>
</dbReference>
<feature type="transmembrane region" description="Helical" evidence="13">
    <location>
        <begin position="12"/>
        <end position="29"/>
    </location>
</feature>
<keyword evidence="4" id="KW-1003">Cell membrane</keyword>
<comment type="subcellular location">
    <subcellularLocation>
        <location evidence="2">Cell membrane</location>
        <topology evidence="2">Multi-pass membrane protein</topology>
    </subcellularLocation>
</comment>
<evidence type="ECO:0000313" key="15">
    <source>
        <dbReference type="EMBL" id="MBD1597489.1"/>
    </source>
</evidence>